<protein>
    <submittedName>
        <fullName evidence="2">Unannotated protein</fullName>
    </submittedName>
</protein>
<accession>A0A6J6H2B6</accession>
<keyword evidence="1" id="KW-0472">Membrane</keyword>
<keyword evidence="1" id="KW-0812">Transmembrane</keyword>
<organism evidence="2">
    <name type="scientific">freshwater metagenome</name>
    <dbReference type="NCBI Taxonomy" id="449393"/>
    <lineage>
        <taxon>unclassified sequences</taxon>
        <taxon>metagenomes</taxon>
        <taxon>ecological metagenomes</taxon>
    </lineage>
</organism>
<dbReference type="AlphaFoldDB" id="A0A6J6H2B6"/>
<name>A0A6J6H2B6_9ZZZZ</name>
<feature type="transmembrane region" description="Helical" evidence="1">
    <location>
        <begin position="12"/>
        <end position="32"/>
    </location>
</feature>
<evidence type="ECO:0000256" key="1">
    <source>
        <dbReference type="SAM" id="Phobius"/>
    </source>
</evidence>
<keyword evidence="1" id="KW-1133">Transmembrane helix</keyword>
<proteinExistence type="predicted"/>
<sequence>MSTIIAATDAETLKNAALGLSGVSLVAAVILMKVISGIVGRVVSTVILVAIALVGYSQRADITSCIDTVKKASESAESELQIPEEITCKFFSQDITVKVPQLNK</sequence>
<gene>
    <name evidence="2" type="ORF">UFOPK1874_00144</name>
</gene>
<dbReference type="EMBL" id="CAEZUX010000006">
    <property type="protein sequence ID" value="CAB4606483.1"/>
    <property type="molecule type" value="Genomic_DNA"/>
</dbReference>
<evidence type="ECO:0000313" key="2">
    <source>
        <dbReference type="EMBL" id="CAB4606483.1"/>
    </source>
</evidence>
<feature type="transmembrane region" description="Helical" evidence="1">
    <location>
        <begin position="38"/>
        <end position="56"/>
    </location>
</feature>
<reference evidence="2" key="1">
    <citation type="submission" date="2020-05" db="EMBL/GenBank/DDBJ databases">
        <authorList>
            <person name="Chiriac C."/>
            <person name="Salcher M."/>
            <person name="Ghai R."/>
            <person name="Kavagutti S V."/>
        </authorList>
    </citation>
    <scope>NUCLEOTIDE SEQUENCE</scope>
</reference>